<dbReference type="EMBL" id="JADBJN010000004">
    <property type="protein sequence ID" value="KAG5669564.1"/>
    <property type="molecule type" value="Genomic_DNA"/>
</dbReference>
<evidence type="ECO:0000256" key="1">
    <source>
        <dbReference type="SAM" id="MobiDB-lite"/>
    </source>
</evidence>
<keyword evidence="3" id="KW-1185">Reference proteome</keyword>
<evidence type="ECO:0000313" key="3">
    <source>
        <dbReference type="Proteomes" id="UP001107558"/>
    </source>
</evidence>
<protein>
    <submittedName>
        <fullName evidence="2">Uncharacterized protein</fullName>
    </submittedName>
</protein>
<reference evidence="2" key="1">
    <citation type="submission" date="2021-03" db="EMBL/GenBank/DDBJ databases">
        <title>Chromosome level genome of the anhydrobiotic midge Polypedilum vanderplanki.</title>
        <authorList>
            <person name="Yoshida Y."/>
            <person name="Kikawada T."/>
            <person name="Gusev O."/>
        </authorList>
    </citation>
    <scope>NUCLEOTIDE SEQUENCE</scope>
    <source>
        <strain evidence="2">NIAS01</strain>
        <tissue evidence="2">Whole body or cell culture</tissue>
    </source>
</reference>
<evidence type="ECO:0000313" key="2">
    <source>
        <dbReference type="EMBL" id="KAG5669564.1"/>
    </source>
</evidence>
<organism evidence="2 3">
    <name type="scientific">Polypedilum vanderplanki</name>
    <name type="common">Sleeping chironomid midge</name>
    <dbReference type="NCBI Taxonomy" id="319348"/>
    <lineage>
        <taxon>Eukaryota</taxon>
        <taxon>Metazoa</taxon>
        <taxon>Ecdysozoa</taxon>
        <taxon>Arthropoda</taxon>
        <taxon>Hexapoda</taxon>
        <taxon>Insecta</taxon>
        <taxon>Pterygota</taxon>
        <taxon>Neoptera</taxon>
        <taxon>Endopterygota</taxon>
        <taxon>Diptera</taxon>
        <taxon>Nematocera</taxon>
        <taxon>Chironomoidea</taxon>
        <taxon>Chironomidae</taxon>
        <taxon>Chironominae</taxon>
        <taxon>Polypedilum</taxon>
        <taxon>Polypedilum</taxon>
    </lineage>
</organism>
<dbReference type="Proteomes" id="UP001107558">
    <property type="component" value="Chromosome 4"/>
</dbReference>
<dbReference type="AlphaFoldDB" id="A0A9J6BIB6"/>
<sequence>MNSICKKPQRQNSLNKKFHNECTQPLEKFSSSSKEIRSSSKNSSKLCIKPVANENECNKKKKNIKRKPRQSIEAEQSTQSETINENQKSNSFSQISHFSMVQIVTNRSNLKQSLKTFKSISKTAKITVIISKFNRVFLKKQQLTNRFDNFKNINSEILKQSSASVAERFMRSI</sequence>
<feature type="compositionally biased region" description="Basic residues" evidence="1">
    <location>
        <begin position="59"/>
        <end position="69"/>
    </location>
</feature>
<proteinExistence type="predicted"/>
<feature type="compositionally biased region" description="Polar residues" evidence="1">
    <location>
        <begin position="73"/>
        <end position="90"/>
    </location>
</feature>
<gene>
    <name evidence="2" type="ORF">PVAND_017451</name>
</gene>
<feature type="compositionally biased region" description="Low complexity" evidence="1">
    <location>
        <begin position="28"/>
        <end position="45"/>
    </location>
</feature>
<comment type="caution">
    <text evidence="2">The sequence shown here is derived from an EMBL/GenBank/DDBJ whole genome shotgun (WGS) entry which is preliminary data.</text>
</comment>
<accession>A0A9J6BIB6</accession>
<name>A0A9J6BIB6_POLVA</name>
<feature type="region of interest" description="Disordered" evidence="1">
    <location>
        <begin position="26"/>
        <end position="90"/>
    </location>
</feature>